<dbReference type="GO" id="GO:0016491">
    <property type="term" value="F:oxidoreductase activity"/>
    <property type="evidence" value="ECO:0007669"/>
    <property type="project" value="InterPro"/>
</dbReference>
<dbReference type="SUPFAM" id="SSF51735">
    <property type="entry name" value="NAD(P)-binding Rossmann-fold domains"/>
    <property type="match status" value="1"/>
</dbReference>
<dbReference type="InterPro" id="IPR013149">
    <property type="entry name" value="ADH-like_C"/>
</dbReference>
<organism evidence="2 3">
    <name type="scientific">Pseudomassariella vexata</name>
    <dbReference type="NCBI Taxonomy" id="1141098"/>
    <lineage>
        <taxon>Eukaryota</taxon>
        <taxon>Fungi</taxon>
        <taxon>Dikarya</taxon>
        <taxon>Ascomycota</taxon>
        <taxon>Pezizomycotina</taxon>
        <taxon>Sordariomycetes</taxon>
        <taxon>Xylariomycetidae</taxon>
        <taxon>Amphisphaeriales</taxon>
        <taxon>Pseudomassariaceae</taxon>
        <taxon>Pseudomassariella</taxon>
    </lineage>
</organism>
<dbReference type="InterPro" id="IPR011032">
    <property type="entry name" value="GroES-like_sf"/>
</dbReference>
<dbReference type="Pfam" id="PF00107">
    <property type="entry name" value="ADH_zinc_N"/>
    <property type="match status" value="1"/>
</dbReference>
<dbReference type="InParanoid" id="A0A1Y2E5Z3"/>
<dbReference type="CDD" id="cd08241">
    <property type="entry name" value="QOR1"/>
    <property type="match status" value="1"/>
</dbReference>
<comment type="caution">
    <text evidence="2">The sequence shown here is derived from an EMBL/GenBank/DDBJ whole genome shotgun (WGS) entry which is preliminary data.</text>
</comment>
<proteinExistence type="predicted"/>
<sequence>MKAVVVDRYVENYGELRVSEVAKPKAKDDEILIQVKAAGVNFVDTLYARGLHQNNRRHIKPPFTLGLEFAGLVLSSPTTSPFRPGDGVFGAYAGSYSEYIVLPSSYPVYRVPPSWSYAEAAGIAATLPVSYGALSLPGVLKPGSTVLVHAAAGGLGLAAVQICSALGYRVFGTAGSAAKCRLAGFFGAEACIDYEADPRWWDRVVSLTDGNGVDVVFDSVGLVEQSIKCLAHRGRALVVGFAGRNRENLEKVAMNRVLLKQASLIGYRFGETGRRYPHETTIIWEALLPLIKSGRIKPAVYDREYRDLGSVPRALEHVASRKVWGKAVILIDDDASRQRASL</sequence>
<dbReference type="GeneID" id="63778059"/>
<keyword evidence="3" id="KW-1185">Reference proteome</keyword>
<feature type="domain" description="Enoyl reductase (ER)" evidence="1">
    <location>
        <begin position="14"/>
        <end position="329"/>
    </location>
</feature>
<dbReference type="Gene3D" id="3.90.180.10">
    <property type="entry name" value="Medium-chain alcohol dehydrogenases, catalytic domain"/>
    <property type="match status" value="1"/>
</dbReference>
<dbReference type="SMART" id="SM00829">
    <property type="entry name" value="PKS_ER"/>
    <property type="match status" value="1"/>
</dbReference>
<dbReference type="InterPro" id="IPR036291">
    <property type="entry name" value="NAD(P)-bd_dom_sf"/>
</dbReference>
<dbReference type="STRING" id="1141098.A0A1Y2E5Z3"/>
<evidence type="ECO:0000259" key="1">
    <source>
        <dbReference type="SMART" id="SM00829"/>
    </source>
</evidence>
<dbReference type="Pfam" id="PF08240">
    <property type="entry name" value="ADH_N"/>
    <property type="match status" value="1"/>
</dbReference>
<reference evidence="2 3" key="1">
    <citation type="submission" date="2016-07" db="EMBL/GenBank/DDBJ databases">
        <title>Pervasive Adenine N6-methylation of Active Genes in Fungi.</title>
        <authorList>
            <consortium name="DOE Joint Genome Institute"/>
            <person name="Mondo S.J."/>
            <person name="Dannebaum R.O."/>
            <person name="Kuo R.C."/>
            <person name="Labutti K."/>
            <person name="Haridas S."/>
            <person name="Kuo A."/>
            <person name="Salamov A."/>
            <person name="Ahrendt S.R."/>
            <person name="Lipzen A."/>
            <person name="Sullivan W."/>
            <person name="Andreopoulos W.B."/>
            <person name="Clum A."/>
            <person name="Lindquist E."/>
            <person name="Daum C."/>
            <person name="Ramamoorthy G.K."/>
            <person name="Gryganskyi A."/>
            <person name="Culley D."/>
            <person name="Magnuson J.K."/>
            <person name="James T.Y."/>
            <person name="O'Malley M.A."/>
            <person name="Stajich J.E."/>
            <person name="Spatafora J.W."/>
            <person name="Visel A."/>
            <person name="Grigoriev I.V."/>
        </authorList>
    </citation>
    <scope>NUCLEOTIDE SEQUENCE [LARGE SCALE GENOMIC DNA]</scope>
    <source>
        <strain evidence="2 3">CBS 129021</strain>
    </source>
</reference>
<evidence type="ECO:0000313" key="3">
    <source>
        <dbReference type="Proteomes" id="UP000193689"/>
    </source>
</evidence>
<dbReference type="InterPro" id="IPR051397">
    <property type="entry name" value="Zn-ADH-like_protein"/>
</dbReference>
<dbReference type="EMBL" id="MCFJ01000004">
    <property type="protein sequence ID" value="ORY66980.1"/>
    <property type="molecule type" value="Genomic_DNA"/>
</dbReference>
<dbReference type="InterPro" id="IPR020843">
    <property type="entry name" value="ER"/>
</dbReference>
<dbReference type="AlphaFoldDB" id="A0A1Y2E5Z3"/>
<dbReference type="InterPro" id="IPR013154">
    <property type="entry name" value="ADH-like_N"/>
</dbReference>
<accession>A0A1Y2E5Z3</accession>
<dbReference type="Gene3D" id="3.40.50.720">
    <property type="entry name" value="NAD(P)-binding Rossmann-like Domain"/>
    <property type="match status" value="1"/>
</dbReference>
<dbReference type="SUPFAM" id="SSF50129">
    <property type="entry name" value="GroES-like"/>
    <property type="match status" value="1"/>
</dbReference>
<dbReference type="Proteomes" id="UP000193689">
    <property type="component" value="Unassembled WGS sequence"/>
</dbReference>
<dbReference type="GO" id="GO:0005739">
    <property type="term" value="C:mitochondrion"/>
    <property type="evidence" value="ECO:0007669"/>
    <property type="project" value="TreeGrafter"/>
</dbReference>
<evidence type="ECO:0000313" key="2">
    <source>
        <dbReference type="EMBL" id="ORY66980.1"/>
    </source>
</evidence>
<name>A0A1Y2E5Z3_9PEZI</name>
<dbReference type="OrthoDB" id="10257049at2759"/>
<gene>
    <name evidence="2" type="ORF">BCR38DRAFT_455878</name>
</gene>
<dbReference type="PANTHER" id="PTHR43677">
    <property type="entry name" value="SHORT-CHAIN DEHYDROGENASE/REDUCTASE"/>
    <property type="match status" value="1"/>
</dbReference>
<protein>
    <submittedName>
        <fullName evidence="2">Quinone oxidoreductase</fullName>
    </submittedName>
</protein>
<dbReference type="PANTHER" id="PTHR43677:SF4">
    <property type="entry name" value="QUINONE OXIDOREDUCTASE-LIKE PROTEIN 2"/>
    <property type="match status" value="1"/>
</dbReference>
<dbReference type="RefSeq" id="XP_040717604.1">
    <property type="nucleotide sequence ID" value="XM_040861847.1"/>
</dbReference>